<protein>
    <submittedName>
        <fullName evidence="8">DUF3817 domain-containing protein</fullName>
    </submittedName>
</protein>
<dbReference type="AlphaFoldDB" id="A0A9X1PL57"/>
<evidence type="ECO:0000256" key="5">
    <source>
        <dbReference type="ARBA" id="ARBA00023136"/>
    </source>
</evidence>
<evidence type="ECO:0000256" key="2">
    <source>
        <dbReference type="ARBA" id="ARBA00022475"/>
    </source>
</evidence>
<sequence length="99" mass="11034">MISTLIKSALGRLRIVAFLEGISYLVLLGIAMPLKYIAGLPQAVRVVGMVHGVLFVLFVILLIQVATERSWSFKKSLLSFISSLVPFGTFYADAKWFRE</sequence>
<comment type="caution">
    <text evidence="8">The sequence shown here is derived from an EMBL/GenBank/DDBJ whole genome shotgun (WGS) entry which is preliminary data.</text>
</comment>
<evidence type="ECO:0000313" key="9">
    <source>
        <dbReference type="Proteomes" id="UP001139000"/>
    </source>
</evidence>
<gene>
    <name evidence="8" type="ORF">LXM26_04895</name>
</gene>
<keyword evidence="4 6" id="KW-1133">Transmembrane helix</keyword>
<reference evidence="8" key="1">
    <citation type="submission" date="2021-12" db="EMBL/GenBank/DDBJ databases">
        <title>Novel species in genus Dyadobacter.</title>
        <authorList>
            <person name="Ma C."/>
        </authorList>
    </citation>
    <scope>NUCLEOTIDE SEQUENCE</scope>
    <source>
        <strain evidence="8">LJ419</strain>
    </source>
</reference>
<dbReference type="Proteomes" id="UP001139000">
    <property type="component" value="Unassembled WGS sequence"/>
</dbReference>
<feature type="domain" description="DUF3817" evidence="7">
    <location>
        <begin position="11"/>
        <end position="96"/>
    </location>
</feature>
<feature type="transmembrane region" description="Helical" evidence="6">
    <location>
        <begin position="12"/>
        <end position="34"/>
    </location>
</feature>
<comment type="subcellular location">
    <subcellularLocation>
        <location evidence="1">Cell membrane</location>
        <topology evidence="1">Multi-pass membrane protein</topology>
    </subcellularLocation>
</comment>
<feature type="transmembrane region" description="Helical" evidence="6">
    <location>
        <begin position="46"/>
        <end position="65"/>
    </location>
</feature>
<dbReference type="GO" id="GO:0005886">
    <property type="term" value="C:plasma membrane"/>
    <property type="evidence" value="ECO:0007669"/>
    <property type="project" value="UniProtKB-SubCell"/>
</dbReference>
<proteinExistence type="predicted"/>
<dbReference type="EMBL" id="JAJTTC010000001">
    <property type="protein sequence ID" value="MCF0060816.1"/>
    <property type="molecule type" value="Genomic_DNA"/>
</dbReference>
<name>A0A9X1PL57_9BACT</name>
<organism evidence="8 9">
    <name type="scientific">Dyadobacter chenwenxiniae</name>
    <dbReference type="NCBI Taxonomy" id="2906456"/>
    <lineage>
        <taxon>Bacteria</taxon>
        <taxon>Pseudomonadati</taxon>
        <taxon>Bacteroidota</taxon>
        <taxon>Cytophagia</taxon>
        <taxon>Cytophagales</taxon>
        <taxon>Spirosomataceae</taxon>
        <taxon>Dyadobacter</taxon>
    </lineage>
</organism>
<evidence type="ECO:0000256" key="6">
    <source>
        <dbReference type="SAM" id="Phobius"/>
    </source>
</evidence>
<keyword evidence="3 6" id="KW-0812">Transmembrane</keyword>
<evidence type="ECO:0000256" key="1">
    <source>
        <dbReference type="ARBA" id="ARBA00004651"/>
    </source>
</evidence>
<dbReference type="PANTHER" id="PTHR40077">
    <property type="entry name" value="MEMBRANE PROTEIN-RELATED"/>
    <property type="match status" value="1"/>
</dbReference>
<keyword evidence="2" id="KW-1003">Cell membrane</keyword>
<evidence type="ECO:0000256" key="4">
    <source>
        <dbReference type="ARBA" id="ARBA00022989"/>
    </source>
</evidence>
<keyword evidence="5 6" id="KW-0472">Membrane</keyword>
<dbReference type="InterPro" id="IPR023845">
    <property type="entry name" value="DUF3817_TM"/>
</dbReference>
<keyword evidence="9" id="KW-1185">Reference proteome</keyword>
<dbReference type="RefSeq" id="WP_234606108.1">
    <property type="nucleotide sequence ID" value="NZ_CP094997.1"/>
</dbReference>
<dbReference type="PANTHER" id="PTHR40077:SF1">
    <property type="entry name" value="MEMBRANE PROTEIN"/>
    <property type="match status" value="1"/>
</dbReference>
<dbReference type="Pfam" id="PF12823">
    <property type="entry name" value="DUF3817"/>
    <property type="match status" value="1"/>
</dbReference>
<evidence type="ECO:0000259" key="7">
    <source>
        <dbReference type="Pfam" id="PF12823"/>
    </source>
</evidence>
<evidence type="ECO:0000256" key="3">
    <source>
        <dbReference type="ARBA" id="ARBA00022692"/>
    </source>
</evidence>
<accession>A0A9X1PL57</accession>
<dbReference type="NCBIfam" id="TIGR03954">
    <property type="entry name" value="integ_memb_HG"/>
    <property type="match status" value="1"/>
</dbReference>
<evidence type="ECO:0000313" key="8">
    <source>
        <dbReference type="EMBL" id="MCF0060816.1"/>
    </source>
</evidence>